<dbReference type="EMBL" id="CP031093">
    <property type="protein sequence ID" value="QCF27415.1"/>
    <property type="molecule type" value="Genomic_DNA"/>
</dbReference>
<dbReference type="RefSeq" id="WP_136550126.1">
    <property type="nucleotide sequence ID" value="NZ_CP031093.1"/>
</dbReference>
<reference evidence="1 2" key="1">
    <citation type="submission" date="2018-07" db="EMBL/GenBank/DDBJ databases">
        <title>Marsedoiliclastica nanhaica gen. nov. sp. nov., a novel marine hydrocarbonoclastic bacterium isolated from an in-situ enriched hydrocarbon-degrading consortium in deep-sea sediment.</title>
        <authorList>
            <person name="Dong C."/>
            <person name="Ma T."/>
            <person name="Liu R."/>
            <person name="Shao Z."/>
        </authorList>
    </citation>
    <scope>NUCLEOTIDE SEQUENCE [LARGE SCALE GENOMIC DNA]</scope>
    <source>
        <strain evidence="2">soil36-7</strain>
    </source>
</reference>
<sequence length="78" mass="9081">MKKRLLSEKDLLRGLNEHTGHADEVFTPLPRELDPLEKLKGSVIKYDRPFDSVWDDWFDDQDVSEESLASRDQPEPKA</sequence>
<evidence type="ECO:0000313" key="1">
    <source>
        <dbReference type="EMBL" id="QCF27415.1"/>
    </source>
</evidence>
<organism evidence="1 2">
    <name type="scientific">Hydrocarboniclastica marina</name>
    <dbReference type="NCBI Taxonomy" id="2259620"/>
    <lineage>
        <taxon>Bacteria</taxon>
        <taxon>Pseudomonadati</taxon>
        <taxon>Pseudomonadota</taxon>
        <taxon>Gammaproteobacteria</taxon>
        <taxon>Alteromonadales</taxon>
        <taxon>Alteromonadaceae</taxon>
        <taxon>Hydrocarboniclastica</taxon>
    </lineage>
</organism>
<keyword evidence="2" id="KW-1185">Reference proteome</keyword>
<dbReference type="Proteomes" id="UP000298049">
    <property type="component" value="Chromosome"/>
</dbReference>
<accession>A0A4P7XKJ2</accession>
<dbReference type="OrthoDB" id="6199127at2"/>
<gene>
    <name evidence="1" type="ORF">soil367_16600</name>
</gene>
<dbReference type="AlphaFoldDB" id="A0A4P7XKJ2"/>
<dbReference type="KEGG" id="hmi:soil367_16600"/>
<proteinExistence type="predicted"/>
<protein>
    <submittedName>
        <fullName evidence="1">Uncharacterized protein</fullName>
    </submittedName>
</protein>
<name>A0A4P7XKJ2_9ALTE</name>
<evidence type="ECO:0000313" key="2">
    <source>
        <dbReference type="Proteomes" id="UP000298049"/>
    </source>
</evidence>